<feature type="domain" description="Glycosyltransferase subfamily 4-like N-terminal" evidence="2">
    <location>
        <begin position="21"/>
        <end position="197"/>
    </location>
</feature>
<evidence type="ECO:0000313" key="3">
    <source>
        <dbReference type="EMBL" id="OAA26594.1"/>
    </source>
</evidence>
<dbReference type="Proteomes" id="UP000077339">
    <property type="component" value="Unassembled WGS sequence"/>
</dbReference>
<dbReference type="Pfam" id="PF13439">
    <property type="entry name" value="Glyco_transf_4"/>
    <property type="match status" value="1"/>
</dbReference>
<accession>A0A176JTJ7</accession>
<dbReference type="InterPro" id="IPR001296">
    <property type="entry name" value="Glyco_trans_1"/>
</dbReference>
<name>A0A176JTJ7_9BACT</name>
<gene>
    <name evidence="3" type="ORF">AT15_06455</name>
</gene>
<keyword evidence="4" id="KW-1185">Reference proteome</keyword>
<reference evidence="3 4" key="1">
    <citation type="submission" date="2014-02" db="EMBL/GenBank/DDBJ databases">
        <title>Kosmotoga genome sequencing.</title>
        <authorList>
            <person name="Pollo S.M."/>
            <person name="Charchuk R."/>
            <person name="Nesbo C.L."/>
        </authorList>
    </citation>
    <scope>NUCLEOTIDE SEQUENCE [LARGE SCALE GENOMIC DNA]</scope>
    <source>
        <strain evidence="3 4">S304</strain>
    </source>
</reference>
<dbReference type="GO" id="GO:0016757">
    <property type="term" value="F:glycosyltransferase activity"/>
    <property type="evidence" value="ECO:0007669"/>
    <property type="project" value="InterPro"/>
</dbReference>
<comment type="caution">
    <text evidence="3">The sequence shown here is derived from an EMBL/GenBank/DDBJ whole genome shotgun (WGS) entry which is preliminary data.</text>
</comment>
<evidence type="ECO:0000259" key="1">
    <source>
        <dbReference type="Pfam" id="PF00534"/>
    </source>
</evidence>
<sequence>MITSLYPGYKNQPRKEATWAIHYFANKWVEQGHSVKVVVPWRFYPRIFSFSASSLQKRKYAFEEFFPVQNIEVFRLPMKKIPWVEFAKEIIDCAVNRIVEFLNIKSFKPDIIIAQYSNPSGIIATQLKRKLKIPFIMGLHTSDIFYQKRRPKTFEEIIRNCDGVVFRSKKIKDHFNNLKLANLISKEKIIPSGINKDFIMEKDHILKKSRKETTKIMTACNLIPLKNVDVLIKAFAELDYENLNLTIVGNGKEFQKLKKLSIKKGIEKNIKFAGEMSRYEVLNEMRKSDVFVMVSSPETFGLVYLEAMASGCITVGSKGEGIDGVIKDGYNGFLVEPRNVSALKDTLERIINLNHFEKESILINGLKTVSALSENAVAMQYISFIREIIELEKQDCK</sequence>
<evidence type="ECO:0000313" key="4">
    <source>
        <dbReference type="Proteomes" id="UP000077339"/>
    </source>
</evidence>
<organism evidence="3 4">
    <name type="scientific">Kosmotoga arenicorallina S304</name>
    <dbReference type="NCBI Taxonomy" id="1453497"/>
    <lineage>
        <taxon>Bacteria</taxon>
        <taxon>Thermotogati</taxon>
        <taxon>Thermotogota</taxon>
        <taxon>Thermotogae</taxon>
        <taxon>Kosmotogales</taxon>
        <taxon>Kosmotogaceae</taxon>
        <taxon>Kosmotoga</taxon>
    </lineage>
</organism>
<proteinExistence type="predicted"/>
<dbReference type="PATRIC" id="fig|1453497.3.peg.1290"/>
<feature type="domain" description="Glycosyl transferase family 1" evidence="1">
    <location>
        <begin position="209"/>
        <end position="358"/>
    </location>
</feature>
<dbReference type="STRING" id="1453497.AT15_06455"/>
<dbReference type="Gene3D" id="3.40.50.2000">
    <property type="entry name" value="Glycogen Phosphorylase B"/>
    <property type="match status" value="2"/>
</dbReference>
<dbReference type="AlphaFoldDB" id="A0A176JTJ7"/>
<dbReference type="PANTHER" id="PTHR45947">
    <property type="entry name" value="SULFOQUINOVOSYL TRANSFERASE SQD2"/>
    <property type="match status" value="1"/>
</dbReference>
<dbReference type="EMBL" id="JFHK01000033">
    <property type="protein sequence ID" value="OAA26594.1"/>
    <property type="molecule type" value="Genomic_DNA"/>
</dbReference>
<dbReference type="PANTHER" id="PTHR45947:SF3">
    <property type="entry name" value="SULFOQUINOVOSYL TRANSFERASE SQD2"/>
    <property type="match status" value="1"/>
</dbReference>
<protein>
    <recommendedName>
        <fullName evidence="5">Glycosyl transferase family 1</fullName>
    </recommendedName>
</protein>
<dbReference type="InterPro" id="IPR028098">
    <property type="entry name" value="Glyco_trans_4-like_N"/>
</dbReference>
<evidence type="ECO:0000259" key="2">
    <source>
        <dbReference type="Pfam" id="PF13439"/>
    </source>
</evidence>
<evidence type="ECO:0008006" key="5">
    <source>
        <dbReference type="Google" id="ProtNLM"/>
    </source>
</evidence>
<dbReference type="SUPFAM" id="SSF53756">
    <property type="entry name" value="UDP-Glycosyltransferase/glycogen phosphorylase"/>
    <property type="match status" value="1"/>
</dbReference>
<dbReference type="InterPro" id="IPR050194">
    <property type="entry name" value="Glycosyltransferase_grp1"/>
</dbReference>
<dbReference type="Pfam" id="PF00534">
    <property type="entry name" value="Glycos_transf_1"/>
    <property type="match status" value="1"/>
</dbReference>